<dbReference type="Proteomes" id="UP000192534">
    <property type="component" value="Unassembled WGS sequence"/>
</dbReference>
<proteinExistence type="predicted"/>
<dbReference type="GO" id="GO:0003700">
    <property type="term" value="F:DNA-binding transcription factor activity"/>
    <property type="evidence" value="ECO:0007669"/>
    <property type="project" value="TreeGrafter"/>
</dbReference>
<dbReference type="Gene3D" id="1.10.357.10">
    <property type="entry name" value="Tetracycline Repressor, domain 2"/>
    <property type="match status" value="1"/>
</dbReference>
<dbReference type="EMBL" id="MVIH01000004">
    <property type="protein sequence ID" value="ORB53804.1"/>
    <property type="molecule type" value="Genomic_DNA"/>
</dbReference>
<dbReference type="Pfam" id="PF00440">
    <property type="entry name" value="TetR_N"/>
    <property type="match status" value="1"/>
</dbReference>
<dbReference type="PROSITE" id="PS50977">
    <property type="entry name" value="HTH_TETR_2"/>
    <property type="match status" value="1"/>
</dbReference>
<evidence type="ECO:0000256" key="5">
    <source>
        <dbReference type="PROSITE-ProRule" id="PRU00335"/>
    </source>
</evidence>
<dbReference type="AlphaFoldDB" id="A0A1X0IXA6"/>
<sequence length="241" mass="26421">MRTDQRGDADVVRSEFDRRGDILVVAARLFAERGYLNTTMTEIARTCGLGQSSLYYWFRQKEDILLGLLALNRVSLDFARQMVAAPGSPAVRLLRLLRLDVGELCSAAVDICEVEVLAEAQPEVFAEFWADTAELHRHMATLISEGIACGEFIDCDPEFAALNICAAEEGVQRRYRNSAAHSPGGASPFRHPTYSREHIAEELAAMLVRGLLRDPSTLPTVRAQAGDDHAGYPASGLTAGR</sequence>
<accession>A0A1X0IXA6</accession>
<evidence type="ECO:0000259" key="7">
    <source>
        <dbReference type="PROSITE" id="PS50977"/>
    </source>
</evidence>
<dbReference type="SUPFAM" id="SSF46689">
    <property type="entry name" value="Homeodomain-like"/>
    <property type="match status" value="1"/>
</dbReference>
<evidence type="ECO:0000256" key="4">
    <source>
        <dbReference type="ARBA" id="ARBA00023163"/>
    </source>
</evidence>
<dbReference type="PRINTS" id="PR00455">
    <property type="entry name" value="HTHTETR"/>
</dbReference>
<dbReference type="GO" id="GO:0000976">
    <property type="term" value="F:transcription cis-regulatory region binding"/>
    <property type="evidence" value="ECO:0007669"/>
    <property type="project" value="TreeGrafter"/>
</dbReference>
<dbReference type="InterPro" id="IPR009057">
    <property type="entry name" value="Homeodomain-like_sf"/>
</dbReference>
<protein>
    <recommendedName>
        <fullName evidence="7">HTH tetR-type domain-containing protein</fullName>
    </recommendedName>
</protein>
<reference evidence="8 9" key="1">
    <citation type="submission" date="2016-12" db="EMBL/GenBank/DDBJ databases">
        <title>The new phylogeny of genus Mycobacterium.</title>
        <authorList>
            <person name="Tortoli E."/>
            <person name="Trovato A."/>
            <person name="Cirillo D.M."/>
        </authorList>
    </citation>
    <scope>NUCLEOTIDE SEQUENCE [LARGE SCALE GENOMIC DNA]</scope>
    <source>
        <strain evidence="8 9">DSM 44223</strain>
    </source>
</reference>
<keyword evidence="3 5" id="KW-0238">DNA-binding</keyword>
<dbReference type="Gene3D" id="1.10.10.60">
    <property type="entry name" value="Homeodomain-like"/>
    <property type="match status" value="1"/>
</dbReference>
<dbReference type="PANTHER" id="PTHR30055">
    <property type="entry name" value="HTH-TYPE TRANSCRIPTIONAL REGULATOR RUTR"/>
    <property type="match status" value="1"/>
</dbReference>
<gene>
    <name evidence="8" type="ORF">BST42_10360</name>
</gene>
<feature type="region of interest" description="Disordered" evidence="6">
    <location>
        <begin position="219"/>
        <end position="241"/>
    </location>
</feature>
<evidence type="ECO:0000256" key="2">
    <source>
        <dbReference type="ARBA" id="ARBA00023015"/>
    </source>
</evidence>
<feature type="domain" description="HTH tetR-type" evidence="7">
    <location>
        <begin position="16"/>
        <end position="76"/>
    </location>
</feature>
<evidence type="ECO:0000256" key="3">
    <source>
        <dbReference type="ARBA" id="ARBA00023125"/>
    </source>
</evidence>
<organism evidence="8 9">
    <name type="scientific">Mycolicibacterium rhodesiae</name>
    <name type="common">Mycobacterium rhodesiae</name>
    <dbReference type="NCBI Taxonomy" id="36814"/>
    <lineage>
        <taxon>Bacteria</taxon>
        <taxon>Bacillati</taxon>
        <taxon>Actinomycetota</taxon>
        <taxon>Actinomycetes</taxon>
        <taxon>Mycobacteriales</taxon>
        <taxon>Mycobacteriaceae</taxon>
        <taxon>Mycolicibacterium</taxon>
    </lineage>
</organism>
<comment type="caution">
    <text evidence="8">The sequence shown here is derived from an EMBL/GenBank/DDBJ whole genome shotgun (WGS) entry which is preliminary data.</text>
</comment>
<keyword evidence="1" id="KW-0678">Repressor</keyword>
<evidence type="ECO:0000313" key="9">
    <source>
        <dbReference type="Proteomes" id="UP000192534"/>
    </source>
</evidence>
<keyword evidence="4" id="KW-0804">Transcription</keyword>
<dbReference type="InterPro" id="IPR001647">
    <property type="entry name" value="HTH_TetR"/>
</dbReference>
<dbReference type="InterPro" id="IPR050109">
    <property type="entry name" value="HTH-type_TetR-like_transc_reg"/>
</dbReference>
<keyword evidence="2" id="KW-0805">Transcription regulation</keyword>
<evidence type="ECO:0000256" key="1">
    <source>
        <dbReference type="ARBA" id="ARBA00022491"/>
    </source>
</evidence>
<evidence type="ECO:0000256" key="6">
    <source>
        <dbReference type="SAM" id="MobiDB-lite"/>
    </source>
</evidence>
<dbReference type="SUPFAM" id="SSF48498">
    <property type="entry name" value="Tetracyclin repressor-like, C-terminal domain"/>
    <property type="match status" value="1"/>
</dbReference>
<evidence type="ECO:0000313" key="8">
    <source>
        <dbReference type="EMBL" id="ORB53804.1"/>
    </source>
</evidence>
<dbReference type="OrthoDB" id="9785164at2"/>
<dbReference type="PANTHER" id="PTHR30055:SF175">
    <property type="entry name" value="HTH-TYPE TRANSCRIPTIONAL REPRESSOR KSTR2"/>
    <property type="match status" value="1"/>
</dbReference>
<feature type="DNA-binding region" description="H-T-H motif" evidence="5">
    <location>
        <begin position="39"/>
        <end position="58"/>
    </location>
</feature>
<name>A0A1X0IXA6_MYCRH</name>
<keyword evidence="9" id="KW-1185">Reference proteome</keyword>
<dbReference type="InterPro" id="IPR036271">
    <property type="entry name" value="Tet_transcr_reg_TetR-rel_C_sf"/>
</dbReference>